<keyword evidence="3" id="KW-0285">Flavoprotein</keyword>
<dbReference type="InterPro" id="IPR036188">
    <property type="entry name" value="FAD/NAD-bd_sf"/>
</dbReference>
<evidence type="ECO:0000256" key="3">
    <source>
        <dbReference type="ARBA" id="ARBA00022630"/>
    </source>
</evidence>
<dbReference type="InterPro" id="IPR016156">
    <property type="entry name" value="FAD/NAD-linked_Rdtase_dimer_sf"/>
</dbReference>
<keyword evidence="8" id="KW-1185">Reference proteome</keyword>
<organism evidence="7 8">
    <name type="scientific">Rugosimonospora acidiphila</name>
    <dbReference type="NCBI Taxonomy" id="556531"/>
    <lineage>
        <taxon>Bacteria</taxon>
        <taxon>Bacillati</taxon>
        <taxon>Actinomycetota</taxon>
        <taxon>Actinomycetes</taxon>
        <taxon>Micromonosporales</taxon>
        <taxon>Micromonosporaceae</taxon>
        <taxon>Rugosimonospora</taxon>
    </lineage>
</organism>
<evidence type="ECO:0000256" key="2">
    <source>
        <dbReference type="ARBA" id="ARBA00007532"/>
    </source>
</evidence>
<dbReference type="Pfam" id="PF02852">
    <property type="entry name" value="Pyr_redox_dim"/>
    <property type="match status" value="1"/>
</dbReference>
<proteinExistence type="inferred from homology"/>
<dbReference type="SUPFAM" id="SSF55424">
    <property type="entry name" value="FAD/NAD-linked reductases, dimerisation (C-terminal) domain"/>
    <property type="match status" value="1"/>
</dbReference>
<dbReference type="InterPro" id="IPR001100">
    <property type="entry name" value="Pyr_nuc-diS_OxRdtase"/>
</dbReference>
<evidence type="ECO:0000256" key="1">
    <source>
        <dbReference type="ARBA" id="ARBA00001974"/>
    </source>
</evidence>
<name>A0ABP9RXW6_9ACTN</name>
<evidence type="ECO:0000256" key="4">
    <source>
        <dbReference type="ARBA" id="ARBA00022827"/>
    </source>
</evidence>
<gene>
    <name evidence="7" type="ORF">GCM10023322_37800</name>
</gene>
<dbReference type="InterPro" id="IPR004099">
    <property type="entry name" value="Pyr_nucl-diS_OxRdtase_dimer"/>
</dbReference>
<dbReference type="PRINTS" id="PR00411">
    <property type="entry name" value="PNDRDTASEI"/>
</dbReference>
<comment type="caution">
    <text evidence="7">The sequence shown here is derived from an EMBL/GenBank/DDBJ whole genome shotgun (WGS) entry which is preliminary data.</text>
</comment>
<dbReference type="EMBL" id="BAABJQ010000010">
    <property type="protein sequence ID" value="GAA5188059.1"/>
    <property type="molecule type" value="Genomic_DNA"/>
</dbReference>
<reference evidence="8" key="1">
    <citation type="journal article" date="2019" name="Int. J. Syst. Evol. Microbiol.">
        <title>The Global Catalogue of Microorganisms (GCM) 10K type strain sequencing project: providing services to taxonomists for standard genome sequencing and annotation.</title>
        <authorList>
            <consortium name="The Broad Institute Genomics Platform"/>
            <consortium name="The Broad Institute Genome Sequencing Center for Infectious Disease"/>
            <person name="Wu L."/>
            <person name="Ma J."/>
        </authorList>
    </citation>
    <scope>NUCLEOTIDE SEQUENCE [LARGE SCALE GENOMIC DNA]</scope>
    <source>
        <strain evidence="8">JCM 18304</strain>
    </source>
</reference>
<comment type="cofactor">
    <cofactor evidence="1">
        <name>FAD</name>
        <dbReference type="ChEBI" id="CHEBI:57692"/>
    </cofactor>
</comment>
<evidence type="ECO:0000313" key="8">
    <source>
        <dbReference type="Proteomes" id="UP001501570"/>
    </source>
</evidence>
<dbReference type="Gene3D" id="3.30.390.30">
    <property type="match status" value="1"/>
</dbReference>
<dbReference type="PANTHER" id="PTHR43014">
    <property type="entry name" value="MERCURIC REDUCTASE"/>
    <property type="match status" value="1"/>
</dbReference>
<dbReference type="RefSeq" id="WP_345631254.1">
    <property type="nucleotide sequence ID" value="NZ_BAABJQ010000010.1"/>
</dbReference>
<dbReference type="Pfam" id="PF07992">
    <property type="entry name" value="Pyr_redox_2"/>
    <property type="match status" value="1"/>
</dbReference>
<feature type="domain" description="Pyridine nucleotide-disulphide oxidoreductase dimerisation" evidence="5">
    <location>
        <begin position="343"/>
        <end position="451"/>
    </location>
</feature>
<evidence type="ECO:0000259" key="6">
    <source>
        <dbReference type="Pfam" id="PF07992"/>
    </source>
</evidence>
<comment type="similarity">
    <text evidence="2">Belongs to the class-I pyridine nucleotide-disulfide oxidoreductase family.</text>
</comment>
<sequence length="456" mass="47941">MADHDSVDEVDIVVLGMGVGGEEVAGRLAVAGLSVVGVEHRLVGGECPYWGCVPSKEMIRAANLLAEGGRVNGMAGTATVEPDWRPVAARVRETTDDWDDKAAVDRFTGKGGRFVRGYGRLAGPGRVDVDGVTFQARRGIVLGAGTAPSVPPIDGLAGTPYWTNREAIEATEAPESLIILGGGAIGLELAQVFLRFGTRVTIVEALDRLLAMEEPESSKLLHSELEGAGAEVRTGAKVVRVGHDAQSFTVTLDGGDVLEAERLLVATGRRANLGDLGLDTVGLDPTARTLEVDEWLRAGDRLWGVGDLTGKGAFTHVAMYQADIVVRDILGQGGPAADYRALPRVTFTDPEVGAVGLTEAQARARGLRVTTGYTDLTESTRGYIHKVGNHGFVKLVADADRGVLVGATSAGPVGGEVLGALVVAVHGEVPVDRLRSMMYAYPTFHRAIEQAVKNLG</sequence>
<dbReference type="PRINTS" id="PR00368">
    <property type="entry name" value="FADPNR"/>
</dbReference>
<protein>
    <submittedName>
        <fullName evidence="7">NAD(P)/FAD-dependent oxidoreductase</fullName>
    </submittedName>
</protein>
<dbReference type="Gene3D" id="3.50.50.60">
    <property type="entry name" value="FAD/NAD(P)-binding domain"/>
    <property type="match status" value="2"/>
</dbReference>
<dbReference type="InterPro" id="IPR023753">
    <property type="entry name" value="FAD/NAD-binding_dom"/>
</dbReference>
<evidence type="ECO:0000313" key="7">
    <source>
        <dbReference type="EMBL" id="GAA5188059.1"/>
    </source>
</evidence>
<dbReference type="PIRSF" id="PIRSF000350">
    <property type="entry name" value="Mercury_reductase_MerA"/>
    <property type="match status" value="1"/>
</dbReference>
<dbReference type="Proteomes" id="UP001501570">
    <property type="component" value="Unassembled WGS sequence"/>
</dbReference>
<dbReference type="SUPFAM" id="SSF51905">
    <property type="entry name" value="FAD/NAD(P)-binding domain"/>
    <property type="match status" value="1"/>
</dbReference>
<feature type="domain" description="FAD/NAD(P)-binding" evidence="6">
    <location>
        <begin position="11"/>
        <end position="322"/>
    </location>
</feature>
<evidence type="ECO:0000259" key="5">
    <source>
        <dbReference type="Pfam" id="PF02852"/>
    </source>
</evidence>
<dbReference type="PANTHER" id="PTHR43014:SF2">
    <property type="entry name" value="MERCURIC REDUCTASE"/>
    <property type="match status" value="1"/>
</dbReference>
<keyword evidence="4" id="KW-0274">FAD</keyword>
<accession>A0ABP9RXW6</accession>